<dbReference type="InterPro" id="IPR046433">
    <property type="entry name" value="ActCoA_hydro"/>
</dbReference>
<feature type="domain" description="Acetyl-CoA hydrolase/transferase N-terminal" evidence="4">
    <location>
        <begin position="7"/>
        <end position="191"/>
    </location>
</feature>
<dbReference type="Gene3D" id="3.30.750.70">
    <property type="entry name" value="4-hydroxybutyrate coenzyme like domains"/>
    <property type="match status" value="1"/>
</dbReference>
<keyword evidence="3" id="KW-0443">Lipid metabolism</keyword>
<evidence type="ECO:0000313" key="6">
    <source>
        <dbReference type="EMBL" id="AXL20999.1"/>
    </source>
</evidence>
<dbReference type="EC" id="2.8.3.-" evidence="3"/>
<comment type="similarity">
    <text evidence="1 3">Belongs to the acetyl-CoA hydrolase/transferase family.</text>
</comment>
<dbReference type="Proteomes" id="UP000254337">
    <property type="component" value="Chromosome"/>
</dbReference>
<evidence type="ECO:0000259" key="5">
    <source>
        <dbReference type="Pfam" id="PF13336"/>
    </source>
</evidence>
<dbReference type="InterPro" id="IPR003702">
    <property type="entry name" value="ActCoA_hydro_N"/>
</dbReference>
<keyword evidence="2 3" id="KW-0808">Transferase</keyword>
<dbReference type="InterPro" id="IPR037171">
    <property type="entry name" value="NagB/RpiA_transferase-like"/>
</dbReference>
<name>A0A346AYQ6_9FIRM</name>
<evidence type="ECO:0000259" key="4">
    <source>
        <dbReference type="Pfam" id="PF02550"/>
    </source>
</evidence>
<comment type="pathway">
    <text evidence="3">Lipid metabolism; butanoate metabolism.</text>
</comment>
<dbReference type="AlphaFoldDB" id="A0A346AYQ6"/>
<comment type="subcellular location">
    <subcellularLocation>
        <location evidence="3">Cytoplasm</location>
    </subcellularLocation>
</comment>
<feature type="binding site" evidence="3">
    <location>
        <position position="319"/>
    </location>
    <ligand>
        <name>CoA</name>
        <dbReference type="ChEBI" id="CHEBI:57287"/>
    </ligand>
</feature>
<feature type="active site" description="5-glutamyl coenzyme A thioester intermediate" evidence="3">
    <location>
        <position position="244"/>
    </location>
</feature>
<dbReference type="RefSeq" id="WP_107196746.1">
    <property type="nucleotide sequence ID" value="NZ_CP029462.1"/>
</dbReference>
<dbReference type="PANTHER" id="PTHR21432:SF20">
    <property type="entry name" value="ACETYL-COA HYDROLASE"/>
    <property type="match status" value="1"/>
</dbReference>
<dbReference type="SUPFAM" id="SSF100950">
    <property type="entry name" value="NagB/RpiA/CoA transferase-like"/>
    <property type="match status" value="2"/>
</dbReference>
<dbReference type="Gene3D" id="3.40.1080.20">
    <property type="entry name" value="Acetyl-CoA hydrolase/transferase C-terminal domain"/>
    <property type="match status" value="1"/>
</dbReference>
<sequence length="447" mass="49850">MSQWTDMYRQKLTTPEEAVKLVKSGDWVDYGMATSQPILLDKALAGRKEELKDVKVRMSFTFAPRAVVEVDPNRETFTAMNWHMSGYDRKLCAQGLMNFIPMCYRNEPSMYRDILDVDVAMITVAPMDKHGFFNFGLNISANEAITKKAKKVIVEVNEAMPRALGGRGEQIHISDVAAIVEAGSIPMPTIPFKTGDEIDTKIAEMIVKEIPNGATLQLGVGGLPNTVGAMIAESDLKDLGMHTEMLVDAFYLMYKEGRLTNKLKAVDRDKASWAFALGSQDMYDWIDDNPFLAAYPVDYVNDPFVIAQLDNFISINNCVDIDLFGQISSESSGTHHISGSGGQLDFTDGAYRSRGGKSIIALRSTFHNKKTGKDESRIKPTLLPGTIVTDPRSQVNWVATEYGMVNLMGSSTWERAEKLISIAHPDFREDLIKAADDMKIWRYSNKR</sequence>
<feature type="domain" description="Acetyl-CoA hydrolase/transferase C-terminal" evidence="5">
    <location>
        <begin position="278"/>
        <end position="435"/>
    </location>
</feature>
<comment type="catalytic activity">
    <reaction evidence="3">
        <text>butanoate + acetyl-CoA = butanoyl-CoA + acetate</text>
        <dbReference type="Rhea" id="RHEA:30071"/>
        <dbReference type="ChEBI" id="CHEBI:17968"/>
        <dbReference type="ChEBI" id="CHEBI:30089"/>
        <dbReference type="ChEBI" id="CHEBI:57288"/>
        <dbReference type="ChEBI" id="CHEBI:57371"/>
    </reaction>
</comment>
<dbReference type="Gene3D" id="3.40.1080.10">
    <property type="entry name" value="Glutaconate Coenzyme A-transferase"/>
    <property type="match status" value="1"/>
</dbReference>
<feature type="binding site" evidence="3">
    <location>
        <begin position="219"/>
        <end position="223"/>
    </location>
    <ligand>
        <name>CoA</name>
        <dbReference type="ChEBI" id="CHEBI:57287"/>
    </ligand>
</feature>
<evidence type="ECO:0000256" key="3">
    <source>
        <dbReference type="HAMAP-Rule" id="MF_03228"/>
    </source>
</evidence>
<accession>A0A346AYQ6</accession>
<dbReference type="GO" id="GO:0005737">
    <property type="term" value="C:cytoplasm"/>
    <property type="evidence" value="ECO:0007669"/>
    <property type="project" value="UniProtKB-SubCell"/>
</dbReference>
<proteinExistence type="inferred from homology"/>
<dbReference type="PANTHER" id="PTHR21432">
    <property type="entry name" value="ACETYL-COA HYDROLASE-RELATED"/>
    <property type="match status" value="1"/>
</dbReference>
<reference evidence="6 7" key="1">
    <citation type="submission" date="2018-05" db="EMBL/GenBank/DDBJ databases">
        <title>Complete genome sequence of Megasphaera sp. AJH120T, isolated from the ceca of a chicken.</title>
        <authorList>
            <person name="Maki J."/>
            <person name="Looft T."/>
        </authorList>
    </citation>
    <scope>NUCLEOTIDE SEQUENCE [LARGE SCALE GENOMIC DNA]</scope>
    <source>
        <strain evidence="6 7">AJH120</strain>
    </source>
</reference>
<dbReference type="UniPathway" id="UPA00863"/>
<dbReference type="GO" id="GO:0008775">
    <property type="term" value="F:acetate CoA-transferase activity"/>
    <property type="evidence" value="ECO:0007669"/>
    <property type="project" value="InterPro"/>
</dbReference>
<keyword evidence="3" id="KW-0276">Fatty acid metabolism</keyword>
<dbReference type="InterPro" id="IPR038460">
    <property type="entry name" value="AcetylCoA_hyd_C_sf"/>
</dbReference>
<dbReference type="HAMAP" id="MF_03228">
    <property type="entry name" value="But_CoA_trans"/>
    <property type="match status" value="1"/>
</dbReference>
<dbReference type="InterPro" id="IPR023990">
    <property type="entry name" value="Butryl-CoA_acetate_CoA_Tfrase"/>
</dbReference>
<evidence type="ECO:0000313" key="7">
    <source>
        <dbReference type="Proteomes" id="UP000254337"/>
    </source>
</evidence>
<dbReference type="OrthoDB" id="9801795at2"/>
<protein>
    <recommendedName>
        <fullName evidence="3">Probable butyrate:acetyl-CoA coenzyme A-transferase</fullName>
        <shortName evidence="3">Butyrate CoA-transferase</shortName>
        <ecNumber evidence="3">2.8.3.-</ecNumber>
    </recommendedName>
</protein>
<comment type="function">
    <text evidence="3">Coenzyme A-transferase that converts butyrate to butyryl-CoA.</text>
</comment>
<dbReference type="GO" id="GO:0019605">
    <property type="term" value="P:butyrate metabolic process"/>
    <property type="evidence" value="ECO:0007669"/>
    <property type="project" value="UniProtKB-UniRule"/>
</dbReference>
<evidence type="ECO:0000256" key="2">
    <source>
        <dbReference type="ARBA" id="ARBA00022679"/>
    </source>
</evidence>
<feature type="binding site" evidence="3">
    <location>
        <position position="342"/>
    </location>
    <ligand>
        <name>CoA</name>
        <dbReference type="ChEBI" id="CHEBI:57287"/>
    </ligand>
</feature>
<dbReference type="GO" id="GO:0006084">
    <property type="term" value="P:acetyl-CoA metabolic process"/>
    <property type="evidence" value="ECO:0007669"/>
    <property type="project" value="UniProtKB-UniRule"/>
</dbReference>
<gene>
    <name evidence="6" type="ORF">DKB62_05150</name>
</gene>
<dbReference type="KEGG" id="meg:DKB62_05150"/>
<dbReference type="GO" id="GO:0006083">
    <property type="term" value="P:acetate metabolic process"/>
    <property type="evidence" value="ECO:0007669"/>
    <property type="project" value="InterPro"/>
</dbReference>
<keyword evidence="7" id="KW-1185">Reference proteome</keyword>
<dbReference type="Pfam" id="PF13336">
    <property type="entry name" value="AcetylCoA_hyd_C"/>
    <property type="match status" value="1"/>
</dbReference>
<dbReference type="InterPro" id="IPR026888">
    <property type="entry name" value="AcetylCoA_hyd_C"/>
</dbReference>
<dbReference type="EMBL" id="CP029462">
    <property type="protein sequence ID" value="AXL20999.1"/>
    <property type="molecule type" value="Genomic_DNA"/>
</dbReference>
<dbReference type="Pfam" id="PF02550">
    <property type="entry name" value="AcetylCoA_hydro"/>
    <property type="match status" value="1"/>
</dbReference>
<evidence type="ECO:0000256" key="1">
    <source>
        <dbReference type="ARBA" id="ARBA00009632"/>
    </source>
</evidence>
<keyword evidence="3" id="KW-0963">Cytoplasm</keyword>
<organism evidence="6 7">
    <name type="scientific">Megasphaera stantonii</name>
    <dbReference type="NCBI Taxonomy" id="2144175"/>
    <lineage>
        <taxon>Bacteria</taxon>
        <taxon>Bacillati</taxon>
        <taxon>Bacillota</taxon>
        <taxon>Negativicutes</taxon>
        <taxon>Veillonellales</taxon>
        <taxon>Veillonellaceae</taxon>
        <taxon>Megasphaera</taxon>
    </lineage>
</organism>